<keyword evidence="1" id="KW-0812">Transmembrane</keyword>
<dbReference type="EMBL" id="MHJJ01000007">
    <property type="protein sequence ID" value="OGY65748.1"/>
    <property type="molecule type" value="Genomic_DNA"/>
</dbReference>
<keyword evidence="1" id="KW-0472">Membrane</keyword>
<protein>
    <recommendedName>
        <fullName evidence="4">DUF1385 domain-containing protein</fullName>
    </recommendedName>
</protein>
<evidence type="ECO:0000256" key="1">
    <source>
        <dbReference type="SAM" id="Phobius"/>
    </source>
</evidence>
<dbReference type="InterPro" id="IPR010787">
    <property type="entry name" value="DUF1385"/>
</dbReference>
<feature type="transmembrane region" description="Helical" evidence="1">
    <location>
        <begin position="53"/>
        <end position="76"/>
    </location>
</feature>
<evidence type="ECO:0008006" key="4">
    <source>
        <dbReference type="Google" id="ProtNLM"/>
    </source>
</evidence>
<gene>
    <name evidence="2" type="ORF">A3A16_04020</name>
</gene>
<evidence type="ECO:0000313" key="3">
    <source>
        <dbReference type="Proteomes" id="UP000177942"/>
    </source>
</evidence>
<feature type="transmembrane region" description="Helical" evidence="1">
    <location>
        <begin position="148"/>
        <end position="178"/>
    </location>
</feature>
<evidence type="ECO:0000313" key="2">
    <source>
        <dbReference type="EMBL" id="OGY65748.1"/>
    </source>
</evidence>
<name>A0A1G1ZM72_9BACT</name>
<organism evidence="2 3">
    <name type="scientific">Candidatus Harrisonbacteria bacterium RIFCSPLOWO2_01_FULL_44_18</name>
    <dbReference type="NCBI Taxonomy" id="1798407"/>
    <lineage>
        <taxon>Bacteria</taxon>
        <taxon>Candidatus Harrisoniibacteriota</taxon>
    </lineage>
</organism>
<reference evidence="2 3" key="1">
    <citation type="journal article" date="2016" name="Nat. Commun.">
        <title>Thousands of microbial genomes shed light on interconnected biogeochemical processes in an aquifer system.</title>
        <authorList>
            <person name="Anantharaman K."/>
            <person name="Brown C.T."/>
            <person name="Hug L.A."/>
            <person name="Sharon I."/>
            <person name="Castelle C.J."/>
            <person name="Probst A.J."/>
            <person name="Thomas B.C."/>
            <person name="Singh A."/>
            <person name="Wilkins M.J."/>
            <person name="Karaoz U."/>
            <person name="Brodie E.L."/>
            <person name="Williams K.H."/>
            <person name="Hubbard S.S."/>
            <person name="Banfield J.F."/>
        </authorList>
    </citation>
    <scope>NUCLEOTIDE SEQUENCE [LARGE SCALE GENOMIC DNA]</scope>
</reference>
<comment type="caution">
    <text evidence="2">The sequence shown here is derived from an EMBL/GenBank/DDBJ whole genome shotgun (WGS) entry which is preliminary data.</text>
</comment>
<sequence>MGESSGLEKIHVIGGFSLPGRITIYSTKYASTVYDEGKNFRVKVERHQPLRKAFWRFCLASAASLLILFLIIWFLGPHIGVILHWVLKWSIAAVVAISILIQVIIFPKLKSWHGAEHKAITAFRTLRRFDLAAIKSASPISPFCGGRYYIILLFTATLAYLICFLLKIEIVIVVFAALDVLVKILDGVTRFSISRPIQWCNHLLQKFVTTSEPSDTELQAAHYCLRALIEVEQKENNSSPR</sequence>
<dbReference type="AlphaFoldDB" id="A0A1G1ZM72"/>
<dbReference type="Proteomes" id="UP000177942">
    <property type="component" value="Unassembled WGS sequence"/>
</dbReference>
<dbReference type="Pfam" id="PF07136">
    <property type="entry name" value="DUF1385"/>
    <property type="match status" value="1"/>
</dbReference>
<feature type="transmembrane region" description="Helical" evidence="1">
    <location>
        <begin position="82"/>
        <end position="106"/>
    </location>
</feature>
<accession>A0A1G1ZM72</accession>
<keyword evidence="1" id="KW-1133">Transmembrane helix</keyword>
<dbReference type="STRING" id="1798407.A3A16_04020"/>
<proteinExistence type="predicted"/>